<sequence length="289" mass="32445">MEKLACMIAKEVTEQKWKPIHVPKGGPGIISHLFFADDILFLAKARNSQVRLMGIVLSDFCKASGLKVNYEKSRVLCSKAVSRKKRGRLIVSDGKLIWHLLQSWKIVGCTELLQFPFLGLLESTACTIALPVYPPKVAYSWLTSHSRTVHSEHKWRWLWRLRVPEKIRYLFWLVFHGSLPTASLMVARNLASTASLCGDCAGARRIKVTSGICTAPNFWTTDIVERIPVMAGSDNGFLFLAALWCGYGGRGIVLSLESCTREIDPMSSLSSLMWMEVRLAIQGEWVSED</sequence>
<accession>A0A8X8A2H9</accession>
<evidence type="ECO:0000259" key="1">
    <source>
        <dbReference type="Pfam" id="PF13966"/>
    </source>
</evidence>
<dbReference type="OrthoDB" id="851622at2759"/>
<protein>
    <recommendedName>
        <fullName evidence="1">Reverse transcriptase zinc-binding domain-containing protein</fullName>
    </recommendedName>
</protein>
<dbReference type="Pfam" id="PF13966">
    <property type="entry name" value="zf-RVT"/>
    <property type="match status" value="1"/>
</dbReference>
<dbReference type="Proteomes" id="UP000886885">
    <property type="component" value="Chromosome 3D"/>
</dbReference>
<evidence type="ECO:0000313" key="2">
    <source>
        <dbReference type="EMBL" id="KAG6780511.1"/>
    </source>
</evidence>
<dbReference type="EMBL" id="JAAWWB010000006">
    <property type="protein sequence ID" value="KAG6780511.1"/>
    <property type="molecule type" value="Genomic_DNA"/>
</dbReference>
<evidence type="ECO:0000313" key="3">
    <source>
        <dbReference type="Proteomes" id="UP000886885"/>
    </source>
</evidence>
<gene>
    <name evidence="2" type="ORF">POTOM_013373</name>
</gene>
<comment type="caution">
    <text evidence="2">The sequence shown here is derived from an EMBL/GenBank/DDBJ whole genome shotgun (WGS) entry which is preliminary data.</text>
</comment>
<feature type="domain" description="Reverse transcriptase zinc-binding" evidence="1">
    <location>
        <begin position="136"/>
        <end position="198"/>
    </location>
</feature>
<proteinExistence type="predicted"/>
<dbReference type="AlphaFoldDB" id="A0A8X8A2H9"/>
<organism evidence="2 3">
    <name type="scientific">Populus tomentosa</name>
    <name type="common">Chinese white poplar</name>
    <dbReference type="NCBI Taxonomy" id="118781"/>
    <lineage>
        <taxon>Eukaryota</taxon>
        <taxon>Viridiplantae</taxon>
        <taxon>Streptophyta</taxon>
        <taxon>Embryophyta</taxon>
        <taxon>Tracheophyta</taxon>
        <taxon>Spermatophyta</taxon>
        <taxon>Magnoliopsida</taxon>
        <taxon>eudicotyledons</taxon>
        <taxon>Gunneridae</taxon>
        <taxon>Pentapetalae</taxon>
        <taxon>rosids</taxon>
        <taxon>fabids</taxon>
        <taxon>Malpighiales</taxon>
        <taxon>Salicaceae</taxon>
        <taxon>Saliceae</taxon>
        <taxon>Populus</taxon>
    </lineage>
</organism>
<name>A0A8X8A2H9_POPTO</name>
<dbReference type="InterPro" id="IPR026960">
    <property type="entry name" value="RVT-Znf"/>
</dbReference>
<reference evidence="2" key="1">
    <citation type="journal article" date="2020" name="bioRxiv">
        <title>Hybrid origin of Populus tomentosa Carr. identified through genome sequencing and phylogenomic analysis.</title>
        <authorList>
            <person name="An X."/>
            <person name="Gao K."/>
            <person name="Chen Z."/>
            <person name="Li J."/>
            <person name="Yang X."/>
            <person name="Yang X."/>
            <person name="Zhou J."/>
            <person name="Guo T."/>
            <person name="Zhao T."/>
            <person name="Huang S."/>
            <person name="Miao D."/>
            <person name="Khan W.U."/>
            <person name="Rao P."/>
            <person name="Ye M."/>
            <person name="Lei B."/>
            <person name="Liao W."/>
            <person name="Wang J."/>
            <person name="Ji L."/>
            <person name="Li Y."/>
            <person name="Guo B."/>
            <person name="Mustafa N.S."/>
            <person name="Li S."/>
            <person name="Yun Q."/>
            <person name="Keller S.R."/>
            <person name="Mao J."/>
            <person name="Zhang R."/>
            <person name="Strauss S.H."/>
        </authorList>
    </citation>
    <scope>NUCLEOTIDE SEQUENCE</scope>
    <source>
        <strain evidence="2">GM15</strain>
        <tissue evidence="2">Leaf</tissue>
    </source>
</reference>
<keyword evidence="3" id="KW-1185">Reference proteome</keyword>